<dbReference type="AlphaFoldDB" id="A0A2Z6NY72"/>
<evidence type="ECO:0000256" key="2">
    <source>
        <dbReference type="SAM" id="SignalP"/>
    </source>
</evidence>
<evidence type="ECO:0008006" key="5">
    <source>
        <dbReference type="Google" id="ProtNLM"/>
    </source>
</evidence>
<dbReference type="OrthoDB" id="1436808at2759"/>
<keyword evidence="2" id="KW-0732">Signal</keyword>
<protein>
    <recommendedName>
        <fullName evidence="5">Glycine-rich protein</fullName>
    </recommendedName>
</protein>
<sequence>MKTKAFIFMLFLCSLIFISIVAIEPSKDGTQLGAIEKFKTKAPIDHTWRPWGGGWVKRGRNGKGGAGGKIGGHGSSGSSSGGNAGEEGAQGGGEQDDGGEEKESGVDGGGKLENNKKIRGI</sequence>
<accession>A0A2Z6NY72</accession>
<feature type="region of interest" description="Disordered" evidence="1">
    <location>
        <begin position="49"/>
        <end position="121"/>
    </location>
</feature>
<gene>
    <name evidence="3" type="ORF">TSUD_374170</name>
</gene>
<feature type="signal peptide" evidence="2">
    <location>
        <begin position="1"/>
        <end position="22"/>
    </location>
</feature>
<evidence type="ECO:0000313" key="4">
    <source>
        <dbReference type="Proteomes" id="UP000242715"/>
    </source>
</evidence>
<evidence type="ECO:0000313" key="3">
    <source>
        <dbReference type="EMBL" id="GAU41292.1"/>
    </source>
</evidence>
<evidence type="ECO:0000256" key="1">
    <source>
        <dbReference type="SAM" id="MobiDB-lite"/>
    </source>
</evidence>
<feature type="chain" id="PRO_5016316033" description="Glycine-rich protein" evidence="2">
    <location>
        <begin position="23"/>
        <end position="121"/>
    </location>
</feature>
<feature type="compositionally biased region" description="Gly residues" evidence="1">
    <location>
        <begin position="51"/>
        <end position="93"/>
    </location>
</feature>
<dbReference type="EMBL" id="DF973856">
    <property type="protein sequence ID" value="GAU41292.1"/>
    <property type="molecule type" value="Genomic_DNA"/>
</dbReference>
<name>A0A2Z6NY72_TRISU</name>
<organism evidence="3 4">
    <name type="scientific">Trifolium subterraneum</name>
    <name type="common">Subterranean clover</name>
    <dbReference type="NCBI Taxonomy" id="3900"/>
    <lineage>
        <taxon>Eukaryota</taxon>
        <taxon>Viridiplantae</taxon>
        <taxon>Streptophyta</taxon>
        <taxon>Embryophyta</taxon>
        <taxon>Tracheophyta</taxon>
        <taxon>Spermatophyta</taxon>
        <taxon>Magnoliopsida</taxon>
        <taxon>eudicotyledons</taxon>
        <taxon>Gunneridae</taxon>
        <taxon>Pentapetalae</taxon>
        <taxon>rosids</taxon>
        <taxon>fabids</taxon>
        <taxon>Fabales</taxon>
        <taxon>Fabaceae</taxon>
        <taxon>Papilionoideae</taxon>
        <taxon>50 kb inversion clade</taxon>
        <taxon>NPAAA clade</taxon>
        <taxon>Hologalegina</taxon>
        <taxon>IRL clade</taxon>
        <taxon>Trifolieae</taxon>
        <taxon>Trifolium</taxon>
    </lineage>
</organism>
<reference evidence="4" key="1">
    <citation type="journal article" date="2017" name="Front. Plant Sci.">
        <title>Climate Clever Clovers: New Paradigm to Reduce the Environmental Footprint of Ruminants by Breeding Low Methanogenic Forages Utilizing Haplotype Variation.</title>
        <authorList>
            <person name="Kaur P."/>
            <person name="Appels R."/>
            <person name="Bayer P.E."/>
            <person name="Keeble-Gagnere G."/>
            <person name="Wang J."/>
            <person name="Hirakawa H."/>
            <person name="Shirasawa K."/>
            <person name="Vercoe P."/>
            <person name="Stefanova K."/>
            <person name="Durmic Z."/>
            <person name="Nichols P."/>
            <person name="Revell C."/>
            <person name="Isobe S.N."/>
            <person name="Edwards D."/>
            <person name="Erskine W."/>
        </authorList>
    </citation>
    <scope>NUCLEOTIDE SEQUENCE [LARGE SCALE GENOMIC DNA]</scope>
    <source>
        <strain evidence="4">cv. Daliak</strain>
    </source>
</reference>
<dbReference type="Proteomes" id="UP000242715">
    <property type="component" value="Unassembled WGS sequence"/>
</dbReference>
<proteinExistence type="predicted"/>
<keyword evidence="4" id="KW-1185">Reference proteome</keyword>